<evidence type="ECO:0000259" key="3">
    <source>
        <dbReference type="Pfam" id="PF03914"/>
    </source>
</evidence>
<evidence type="ECO:0000256" key="1">
    <source>
        <dbReference type="ARBA" id="ARBA00007797"/>
    </source>
</evidence>
<feature type="region of interest" description="Disordered" evidence="2">
    <location>
        <begin position="192"/>
        <end position="314"/>
    </location>
</feature>
<dbReference type="InParanoid" id="A0A4S2MJ66"/>
<gene>
    <name evidence="4" type="ORF">EX30DRAFT_324228</name>
</gene>
<feature type="compositionally biased region" description="Basic and acidic residues" evidence="2">
    <location>
        <begin position="88"/>
        <end position="100"/>
    </location>
</feature>
<name>A0A4S2MJ66_9PEZI</name>
<feature type="domain" description="CCAAT-binding factor" evidence="3">
    <location>
        <begin position="679"/>
        <end position="856"/>
    </location>
</feature>
<dbReference type="Proteomes" id="UP000298138">
    <property type="component" value="Unassembled WGS sequence"/>
</dbReference>
<accession>A0A4S2MJ66</accession>
<dbReference type="AlphaFoldDB" id="A0A4S2MJ66"/>
<evidence type="ECO:0000313" key="5">
    <source>
        <dbReference type="Proteomes" id="UP000298138"/>
    </source>
</evidence>
<dbReference type="InterPro" id="IPR005612">
    <property type="entry name" value="CCAAT-binding_factor"/>
</dbReference>
<feature type="compositionally biased region" description="Basic and acidic residues" evidence="2">
    <location>
        <begin position="208"/>
        <end position="237"/>
    </location>
</feature>
<dbReference type="PANTHER" id="PTHR12048">
    <property type="entry name" value="CCAAT-BINDING FACTOR-RELATED"/>
    <property type="match status" value="1"/>
</dbReference>
<reference evidence="4 5" key="1">
    <citation type="submission" date="2019-04" db="EMBL/GenBank/DDBJ databases">
        <title>Comparative genomics and transcriptomics to analyze fruiting body development in filamentous ascomycetes.</title>
        <authorList>
            <consortium name="DOE Joint Genome Institute"/>
            <person name="Lutkenhaus R."/>
            <person name="Traeger S."/>
            <person name="Breuer J."/>
            <person name="Kuo A."/>
            <person name="Lipzen A."/>
            <person name="Pangilinan J."/>
            <person name="Dilworth D."/>
            <person name="Sandor L."/>
            <person name="Poggeler S."/>
            <person name="Barry K."/>
            <person name="Grigoriev I.V."/>
            <person name="Nowrousian M."/>
        </authorList>
    </citation>
    <scope>NUCLEOTIDE SEQUENCE [LARGE SCALE GENOMIC DNA]</scope>
    <source>
        <strain evidence="4 5">CBS 389.68</strain>
    </source>
</reference>
<dbReference type="InterPro" id="IPR016024">
    <property type="entry name" value="ARM-type_fold"/>
</dbReference>
<feature type="compositionally biased region" description="Acidic residues" evidence="2">
    <location>
        <begin position="238"/>
        <end position="271"/>
    </location>
</feature>
<feature type="compositionally biased region" description="Acidic residues" evidence="2">
    <location>
        <begin position="968"/>
        <end position="978"/>
    </location>
</feature>
<feature type="compositionally biased region" description="Basic and acidic residues" evidence="2">
    <location>
        <begin position="958"/>
        <end position="967"/>
    </location>
</feature>
<evidence type="ECO:0000313" key="4">
    <source>
        <dbReference type="EMBL" id="TGZ76882.1"/>
    </source>
</evidence>
<dbReference type="EMBL" id="ML220164">
    <property type="protein sequence ID" value="TGZ76882.1"/>
    <property type="molecule type" value="Genomic_DNA"/>
</dbReference>
<feature type="compositionally biased region" description="Polar residues" evidence="2">
    <location>
        <begin position="806"/>
        <end position="815"/>
    </location>
</feature>
<evidence type="ECO:0000256" key="2">
    <source>
        <dbReference type="SAM" id="MobiDB-lite"/>
    </source>
</evidence>
<proteinExistence type="inferred from homology"/>
<dbReference type="FunCoup" id="A0A4S2MJ66">
    <property type="interactions" value="962"/>
</dbReference>
<feature type="compositionally biased region" description="Basic and acidic residues" evidence="2">
    <location>
        <begin position="134"/>
        <end position="149"/>
    </location>
</feature>
<feature type="compositionally biased region" description="Pro residues" evidence="2">
    <location>
        <begin position="302"/>
        <end position="312"/>
    </location>
</feature>
<dbReference type="PANTHER" id="PTHR12048:SF0">
    <property type="entry name" value="CCAAT_ENHANCER-BINDING PROTEIN ZETA"/>
    <property type="match status" value="1"/>
</dbReference>
<feature type="compositionally biased region" description="Acidic residues" evidence="2">
    <location>
        <begin position="192"/>
        <end position="207"/>
    </location>
</feature>
<dbReference type="Pfam" id="PF03914">
    <property type="entry name" value="CBF"/>
    <property type="match status" value="1"/>
</dbReference>
<dbReference type="InterPro" id="IPR040155">
    <property type="entry name" value="CEBPZ/Mak21-like"/>
</dbReference>
<comment type="similarity">
    <text evidence="1">Belongs to the CBF/MAK21 family.</text>
</comment>
<feature type="compositionally biased region" description="Low complexity" evidence="2">
    <location>
        <begin position="8"/>
        <end position="24"/>
    </location>
</feature>
<dbReference type="SUPFAM" id="SSF48371">
    <property type="entry name" value="ARM repeat"/>
    <property type="match status" value="1"/>
</dbReference>
<organism evidence="4 5">
    <name type="scientific">Ascodesmis nigricans</name>
    <dbReference type="NCBI Taxonomy" id="341454"/>
    <lineage>
        <taxon>Eukaryota</taxon>
        <taxon>Fungi</taxon>
        <taxon>Dikarya</taxon>
        <taxon>Ascomycota</taxon>
        <taxon>Pezizomycotina</taxon>
        <taxon>Pezizomycetes</taxon>
        <taxon>Pezizales</taxon>
        <taxon>Ascodesmidaceae</taxon>
        <taxon>Ascodesmis</taxon>
    </lineage>
</organism>
<feature type="region of interest" description="Disordered" evidence="2">
    <location>
        <begin position="957"/>
        <end position="1115"/>
    </location>
</feature>
<feature type="compositionally biased region" description="Acidic residues" evidence="2">
    <location>
        <begin position="991"/>
        <end position="1047"/>
    </location>
</feature>
<feature type="region of interest" description="Disordered" evidence="2">
    <location>
        <begin position="1"/>
        <end position="26"/>
    </location>
</feature>
<sequence length="1136" mass="126461">MGKLSAKSSSDAATTPIPASTATSVPILSADALSKLSARIQNDFGKAQNAKVAGVQNGKRGKGKKDKKGAERKNDQQPTTTMAVVTKTLERKNNNNRDTRNPNNITVAGSRSQPQPSQAKGKEQHTLTVAPTRPEAKGFKAKDQKRNERPPQNAVSQDKVGLPKKAGSNRIDKEALLKEIIELGGSKEDLELVEGLDEDEEEEEVAIMEEKKSSKVAKGDIESFMREIGLEVGKVPDAEEEEEEEEEEEGDEESEDEEDEEEKDEDEDMEESAPAAPPASKDGKPRLTFQPRPDWHAQPLPELTPPENPPSPQSIAALHERAKKLLTAENELYSATHLVKSSDRQFLSQIMKSGTLSDKISALTLVCQESPLHTTKTLENLLALARKKSRSQAVQALRAIKDLFAQGVCLPPNCKLKAFNKQPCLGAKGIQDIHLLAWAYEDWLKNFYFEVLKTLESLCADQLEYARKNAVGFVYELLKEKPEQEANLLRMLVNKLGDKDKQVASKVSWLLLQLQVSHPGMKSIIIDAIESEVLFRPGNTPHAKYYAIITLNQSVLSSRDHDVANKLLNIYFAVFTALLKKDTKAEVEGASVTGGKHVKFDEDKKPEKPGKMNKKAKVRAAAKEKQNQYDEDINAKLVSAVLTGVNRAFPFSKVDDDVFDRHMDTLFRITHSGNFNTGIQALMLIFQVSNSKQAVSDRFYRTLYESLADQRLINSSKQALYLNLLFRALKTDTSIKRVKAFVKRIIQVATFHQPAFIVGLLYLLSELELLMPAIRSLITDSEPNEDDDEEDFRDAPDSDAEDGTKAPTTQPSVPSVNRIKYDGRKRDPLHANADNSCLWELLPFTSHFHPTVALFAQCFLEKRPMPSKPDLGMHSLSHFLDRFVYRNPKAQPQTTKGQSIMQPLAGATSQGMVLATRTGKKVLVPVNSESFWKQAVEKVRPEEVFFHRYFNLTKPAKAAKEERKKDIEDSEDESEQEEEVWKALVKSNPELDGDEDADVDFDDEDLDLDDDESDGGDLDLDDMDEDEWGTDEEEGGDEDSDEEDADEAASKKSAASLFENSLSQATRKRNRMAVEDSDSDGGVATMLADEVSSDDEEATGKKGSAAKDKKKRRKLTGLPTFASADDYAHMMMDDSD</sequence>
<dbReference type="OrthoDB" id="28947at2759"/>
<dbReference type="STRING" id="341454.A0A4S2MJ66"/>
<feature type="region of interest" description="Disordered" evidence="2">
    <location>
        <begin position="780"/>
        <end position="819"/>
    </location>
</feature>
<feature type="compositionally biased region" description="Polar residues" evidence="2">
    <location>
        <begin position="105"/>
        <end position="118"/>
    </location>
</feature>
<dbReference type="GO" id="GO:0005634">
    <property type="term" value="C:nucleus"/>
    <property type="evidence" value="ECO:0007669"/>
    <property type="project" value="UniProtKB-ARBA"/>
</dbReference>
<protein>
    <submittedName>
        <fullName evidence="4">CBF-domain-containing protein</fullName>
    </submittedName>
</protein>
<feature type="compositionally biased region" description="Acidic residues" evidence="2">
    <location>
        <begin position="782"/>
        <end position="801"/>
    </location>
</feature>
<feature type="region of interest" description="Disordered" evidence="2">
    <location>
        <begin position="45"/>
        <end position="171"/>
    </location>
</feature>
<keyword evidence="5" id="KW-1185">Reference proteome</keyword>